<feature type="compositionally biased region" description="Basic and acidic residues" evidence="1">
    <location>
        <begin position="131"/>
        <end position="142"/>
    </location>
</feature>
<reference evidence="3" key="1">
    <citation type="submission" date="2022-01" db="EMBL/GenBank/DDBJ databases">
        <authorList>
            <person name="King R."/>
        </authorList>
    </citation>
    <scope>NUCLEOTIDE SEQUENCE</scope>
</reference>
<dbReference type="AlphaFoldDB" id="A0A9N9MLK3"/>
<dbReference type="InterPro" id="IPR018974">
    <property type="entry name" value="Tex-like_N"/>
</dbReference>
<dbReference type="InterPro" id="IPR041692">
    <property type="entry name" value="HHH_9"/>
</dbReference>
<dbReference type="InterPro" id="IPR012337">
    <property type="entry name" value="RNaseH-like_sf"/>
</dbReference>
<dbReference type="Proteomes" id="UP001152799">
    <property type="component" value="Chromosome 4"/>
</dbReference>
<evidence type="ECO:0000313" key="3">
    <source>
        <dbReference type="EMBL" id="CAG9767210.1"/>
    </source>
</evidence>
<dbReference type="GO" id="GO:0006139">
    <property type="term" value="P:nucleobase-containing compound metabolic process"/>
    <property type="evidence" value="ECO:0007669"/>
    <property type="project" value="InterPro"/>
</dbReference>
<dbReference type="FunFam" id="1.10.10.650:FF:000001">
    <property type="entry name" value="S1 RNA-binding domain 1"/>
    <property type="match status" value="1"/>
</dbReference>
<dbReference type="PANTHER" id="PTHR10724">
    <property type="entry name" value="30S RIBOSOMAL PROTEIN S1"/>
    <property type="match status" value="1"/>
</dbReference>
<feature type="region of interest" description="Disordered" evidence="1">
    <location>
        <begin position="59"/>
        <end position="80"/>
    </location>
</feature>
<dbReference type="InterPro" id="IPR023323">
    <property type="entry name" value="Tex-like_dom_sf"/>
</dbReference>
<feature type="domain" description="S1 motif" evidence="2">
    <location>
        <begin position="837"/>
        <end position="899"/>
    </location>
</feature>
<dbReference type="Gene3D" id="1.10.150.310">
    <property type="entry name" value="Tex RuvX-like domain-like"/>
    <property type="match status" value="1"/>
</dbReference>
<feature type="region of interest" description="Disordered" evidence="1">
    <location>
        <begin position="1"/>
        <end position="35"/>
    </location>
</feature>
<dbReference type="Pfam" id="PF00575">
    <property type="entry name" value="S1"/>
    <property type="match status" value="1"/>
</dbReference>
<feature type="compositionally biased region" description="Basic residues" evidence="1">
    <location>
        <begin position="121"/>
        <end position="130"/>
    </location>
</feature>
<dbReference type="InterPro" id="IPR050437">
    <property type="entry name" value="Ribos_protein_bS1-like"/>
</dbReference>
<dbReference type="GO" id="GO:0003735">
    <property type="term" value="F:structural constituent of ribosome"/>
    <property type="evidence" value="ECO:0007669"/>
    <property type="project" value="TreeGrafter"/>
</dbReference>
<dbReference type="Pfam" id="PF17674">
    <property type="entry name" value="HHH_9"/>
    <property type="match status" value="1"/>
</dbReference>
<dbReference type="SMART" id="SM00732">
    <property type="entry name" value="YqgFc"/>
    <property type="match status" value="1"/>
</dbReference>
<protein>
    <recommendedName>
        <fullName evidence="2">S1 motif domain-containing protein</fullName>
    </recommendedName>
</protein>
<dbReference type="SUPFAM" id="SSF158832">
    <property type="entry name" value="Tex N-terminal region-like"/>
    <property type="match status" value="1"/>
</dbReference>
<dbReference type="SUPFAM" id="SSF53098">
    <property type="entry name" value="Ribonuclease H-like"/>
    <property type="match status" value="1"/>
</dbReference>
<feature type="compositionally biased region" description="Basic residues" evidence="1">
    <location>
        <begin position="18"/>
        <end position="28"/>
    </location>
</feature>
<organism evidence="3 4">
    <name type="scientific">Ceutorhynchus assimilis</name>
    <name type="common">cabbage seed weevil</name>
    <dbReference type="NCBI Taxonomy" id="467358"/>
    <lineage>
        <taxon>Eukaryota</taxon>
        <taxon>Metazoa</taxon>
        <taxon>Ecdysozoa</taxon>
        <taxon>Arthropoda</taxon>
        <taxon>Hexapoda</taxon>
        <taxon>Insecta</taxon>
        <taxon>Pterygota</taxon>
        <taxon>Neoptera</taxon>
        <taxon>Endopterygota</taxon>
        <taxon>Coleoptera</taxon>
        <taxon>Polyphaga</taxon>
        <taxon>Cucujiformia</taxon>
        <taxon>Curculionidae</taxon>
        <taxon>Ceutorhynchinae</taxon>
        <taxon>Ceutorhynchus</taxon>
    </lineage>
</organism>
<dbReference type="InterPro" id="IPR012340">
    <property type="entry name" value="NA-bd_OB-fold"/>
</dbReference>
<dbReference type="Gene3D" id="2.40.50.140">
    <property type="entry name" value="Nucleic acid-binding proteins"/>
    <property type="match status" value="1"/>
</dbReference>
<evidence type="ECO:0000259" key="2">
    <source>
        <dbReference type="PROSITE" id="PS50126"/>
    </source>
</evidence>
<dbReference type="Gene3D" id="1.10.10.650">
    <property type="entry name" value="RuvA domain 2-like"/>
    <property type="match status" value="1"/>
</dbReference>
<dbReference type="InterPro" id="IPR023319">
    <property type="entry name" value="Tex-like_HTH_dom_sf"/>
</dbReference>
<dbReference type="Pfam" id="PF16921">
    <property type="entry name" value="Tex_YqgF"/>
    <property type="match status" value="1"/>
</dbReference>
<dbReference type="OrthoDB" id="995477at2759"/>
<dbReference type="InterPro" id="IPR037027">
    <property type="entry name" value="YqgF/RNaseH-like_dom_sf"/>
</dbReference>
<dbReference type="GO" id="GO:0003729">
    <property type="term" value="F:mRNA binding"/>
    <property type="evidence" value="ECO:0007669"/>
    <property type="project" value="TreeGrafter"/>
</dbReference>
<accession>A0A9N9MLK3</accession>
<dbReference type="InterPro" id="IPR006641">
    <property type="entry name" value="YqgF/RNaseH-like_dom"/>
</dbReference>
<dbReference type="InterPro" id="IPR055179">
    <property type="entry name" value="Tex-like_central_region"/>
</dbReference>
<dbReference type="Gene3D" id="3.30.420.140">
    <property type="entry name" value="YqgF/RNase H-like domain"/>
    <property type="match status" value="1"/>
</dbReference>
<feature type="region of interest" description="Disordered" evidence="1">
    <location>
        <begin position="100"/>
        <end position="143"/>
    </location>
</feature>
<gene>
    <name evidence="3" type="ORF">CEUTPL_LOCUS7776</name>
</gene>
<dbReference type="Pfam" id="PF22706">
    <property type="entry name" value="Tex_central_region"/>
    <property type="match status" value="1"/>
</dbReference>
<proteinExistence type="predicted"/>
<dbReference type="Pfam" id="PF09371">
    <property type="entry name" value="Tex_N"/>
    <property type="match status" value="1"/>
</dbReference>
<sequence length="903" mass="102002">MLNEILISDDDEPVPPRKNIKTRGKTVKYKPQTSTSDNGVLLEIVTDKEETENFLGEISLLTSDEEGEPSVQKQKKKKSNKKILSFELFTSDEDDAFKTAPKAAKKRKLANHNEATEPKKSKPKQAKATKKKEAPEEVEHLETSNNSLNVSIENSSPMWDESMLLAEKSFIDEDVAKNLIKLWEEGNTIPFIARYRKNVIKDMTPEDLRTVKENYSEICVLKKKMITVAKAVTSLGKLDNKLQGNIFTARTVEELDHIYAPFKTADSKISLAERARKCGLAEPAVHLLNNTSMVNVAEYVNPDVTYLKSPTDVEKGLMHLMASEMARDPEILKELRDLRAKTYFKLSTKKAKVVQKKETKTIKSQKDETKFENYYDFSITTCNLKAHQILAINRGEAQKLLSVKIEIPEFVEKQFKYFCNKKWTFKSQYDTQRQELIGAAINDAYQRLISPLITREIRADLKLKAVKESCKIFSDNLKHMLLLPPVKGKAILGIDPGYSNGCKLALISPTGTLLAQSVVYPHTSKNQFRGENVIKDMLVQNNCNLIVIGNGTACRQTEEWISGLIKTKYFGNINVQYSIVNEDGASIYSCSPEAKKEFGMLDPNIISAVSLARRIQDPMAELVKVEPCHLGIGMYQLDIKKKELEEALSEVVSECVSFVGVDLNTVSQCLLRRVAGLSDKRATQIIDYRERNGPFINRKQLLNIYGIGDRTYEQCIGFLRVCPTNPYDKNFYTKKETTVLDATIIHPESYSIVRQLLGKLKLQEKDIGTESFIRNFKFRSQDCNIDELANSFKTDKPTMKLIIDALSKPLNHDLRTEISQTPLFKTGITTMEDLEIGALLTGRVKNVTSFGAFVDCGVERDGLIHVKAMRGLVLHLGDVVEVRVRQVDLSKGHIQLDAVRKMN</sequence>
<evidence type="ECO:0000256" key="1">
    <source>
        <dbReference type="SAM" id="MobiDB-lite"/>
    </source>
</evidence>
<dbReference type="Gene3D" id="1.10.3500.10">
    <property type="entry name" value="Tex N-terminal region-like"/>
    <property type="match status" value="1"/>
</dbReference>
<dbReference type="FunFam" id="3.30.420.140:FF:000001">
    <property type="entry name" value="RNA-binding transcriptional accessory protein"/>
    <property type="match status" value="1"/>
</dbReference>
<name>A0A9N9MLK3_9CUCU</name>
<dbReference type="InterPro" id="IPR003029">
    <property type="entry name" value="S1_domain"/>
</dbReference>
<dbReference type="EMBL" id="OU892280">
    <property type="protein sequence ID" value="CAG9767210.1"/>
    <property type="molecule type" value="Genomic_DNA"/>
</dbReference>
<dbReference type="InterPro" id="IPR032639">
    <property type="entry name" value="Tex_YqgF"/>
</dbReference>
<dbReference type="GO" id="GO:0006412">
    <property type="term" value="P:translation"/>
    <property type="evidence" value="ECO:0007669"/>
    <property type="project" value="TreeGrafter"/>
</dbReference>
<dbReference type="Pfam" id="PF12836">
    <property type="entry name" value="HHH_3"/>
    <property type="match status" value="1"/>
</dbReference>
<dbReference type="SMART" id="SM00316">
    <property type="entry name" value="S1"/>
    <property type="match status" value="1"/>
</dbReference>
<dbReference type="SUPFAM" id="SSF47781">
    <property type="entry name" value="RuvA domain 2-like"/>
    <property type="match status" value="2"/>
</dbReference>
<dbReference type="InterPro" id="IPR010994">
    <property type="entry name" value="RuvA_2-like"/>
</dbReference>
<keyword evidence="4" id="KW-1185">Reference proteome</keyword>
<dbReference type="PANTHER" id="PTHR10724:SF10">
    <property type="entry name" value="S1 RNA-BINDING DOMAIN-CONTAINING PROTEIN 1"/>
    <property type="match status" value="1"/>
</dbReference>
<dbReference type="SUPFAM" id="SSF50249">
    <property type="entry name" value="Nucleic acid-binding proteins"/>
    <property type="match status" value="1"/>
</dbReference>
<dbReference type="PROSITE" id="PS50126">
    <property type="entry name" value="S1"/>
    <property type="match status" value="1"/>
</dbReference>
<evidence type="ECO:0000313" key="4">
    <source>
        <dbReference type="Proteomes" id="UP001152799"/>
    </source>
</evidence>